<dbReference type="Gene3D" id="1.20.5.110">
    <property type="match status" value="2"/>
</dbReference>
<dbReference type="SUPFAM" id="SSF58038">
    <property type="entry name" value="SNARE fusion complex"/>
    <property type="match status" value="2"/>
</dbReference>
<dbReference type="Proteomes" id="UP000483820">
    <property type="component" value="Chromosome X"/>
</dbReference>
<dbReference type="RefSeq" id="XP_053579313.1">
    <property type="nucleotide sequence ID" value="XM_053735747.1"/>
</dbReference>
<dbReference type="InterPro" id="IPR000727">
    <property type="entry name" value="T_SNARE_dom"/>
</dbReference>
<dbReference type="PROSITE" id="PS50192">
    <property type="entry name" value="T_SNARE"/>
    <property type="match status" value="2"/>
</dbReference>
<reference evidence="3 4" key="1">
    <citation type="submission" date="2019-12" db="EMBL/GenBank/DDBJ databases">
        <title>Chromosome-level assembly of the Caenorhabditis remanei genome.</title>
        <authorList>
            <person name="Teterina A.A."/>
            <person name="Willis J.H."/>
            <person name="Phillips P.C."/>
        </authorList>
    </citation>
    <scope>NUCLEOTIDE SEQUENCE [LARGE SCALE GENOMIC DNA]</scope>
    <source>
        <strain evidence="3 4">PX506</strain>
        <tissue evidence="3">Whole organism</tissue>
    </source>
</reference>
<dbReference type="PANTHER" id="PTHR19305">
    <property type="entry name" value="SYNAPTOSOMAL ASSOCIATED PROTEIN"/>
    <property type="match status" value="1"/>
</dbReference>
<dbReference type="GO" id="GO:0098793">
    <property type="term" value="C:presynapse"/>
    <property type="evidence" value="ECO:0007669"/>
    <property type="project" value="GOC"/>
</dbReference>
<dbReference type="GO" id="GO:0005484">
    <property type="term" value="F:SNAP receptor activity"/>
    <property type="evidence" value="ECO:0007669"/>
    <property type="project" value="TreeGrafter"/>
</dbReference>
<gene>
    <name evidence="3" type="ORF">GCK72_024155</name>
</gene>
<dbReference type="CTD" id="9821967"/>
<dbReference type="AlphaFoldDB" id="A0A6A5FZC4"/>
<proteinExistence type="predicted"/>
<dbReference type="EMBL" id="WUAV01000006">
    <property type="protein sequence ID" value="KAF1747689.1"/>
    <property type="molecule type" value="Genomic_DNA"/>
</dbReference>
<protein>
    <recommendedName>
        <fullName evidence="2">t-SNARE coiled-coil homology domain-containing protein</fullName>
    </recommendedName>
</protein>
<evidence type="ECO:0000313" key="3">
    <source>
        <dbReference type="EMBL" id="KAF1747689.1"/>
    </source>
</evidence>
<dbReference type="GO" id="GO:0050714">
    <property type="term" value="P:positive regulation of protein secretion"/>
    <property type="evidence" value="ECO:0007669"/>
    <property type="project" value="EnsemblMetazoa"/>
</dbReference>
<dbReference type="GO" id="GO:0005886">
    <property type="term" value="C:plasma membrane"/>
    <property type="evidence" value="ECO:0007669"/>
    <property type="project" value="EnsemblMetazoa"/>
</dbReference>
<evidence type="ECO:0000256" key="1">
    <source>
        <dbReference type="SAM" id="Coils"/>
    </source>
</evidence>
<dbReference type="GeneID" id="9821967"/>
<feature type="domain" description="T-SNARE coiled-coil homology" evidence="2">
    <location>
        <begin position="173"/>
        <end position="235"/>
    </location>
</feature>
<organism evidence="3 4">
    <name type="scientific">Caenorhabditis remanei</name>
    <name type="common">Caenorhabditis vulgaris</name>
    <dbReference type="NCBI Taxonomy" id="31234"/>
    <lineage>
        <taxon>Eukaryota</taxon>
        <taxon>Metazoa</taxon>
        <taxon>Ecdysozoa</taxon>
        <taxon>Nematoda</taxon>
        <taxon>Chromadorea</taxon>
        <taxon>Rhabditida</taxon>
        <taxon>Rhabditina</taxon>
        <taxon>Rhabditomorpha</taxon>
        <taxon>Rhabditoidea</taxon>
        <taxon>Rhabditidae</taxon>
        <taxon>Peloderinae</taxon>
        <taxon>Caenorhabditis</taxon>
    </lineage>
</organism>
<name>A0A6A5FZC4_CAERE</name>
<evidence type="ECO:0000259" key="2">
    <source>
        <dbReference type="PROSITE" id="PS50192"/>
    </source>
</evidence>
<accession>A0A6A5FZC4</accession>
<dbReference type="GO" id="GO:0016082">
    <property type="term" value="P:synaptic vesicle priming"/>
    <property type="evidence" value="ECO:0007669"/>
    <property type="project" value="TreeGrafter"/>
</dbReference>
<dbReference type="GO" id="GO:2000294">
    <property type="term" value="P:positive regulation of defecation"/>
    <property type="evidence" value="ECO:0007669"/>
    <property type="project" value="EnsemblMetazoa"/>
</dbReference>
<evidence type="ECO:0000313" key="4">
    <source>
        <dbReference type="Proteomes" id="UP000483820"/>
    </source>
</evidence>
<dbReference type="PANTHER" id="PTHR19305:SF10">
    <property type="entry name" value="T-SNARE PROTEIN AEX-4"/>
    <property type="match status" value="1"/>
</dbReference>
<feature type="coiled-coil region" evidence="1">
    <location>
        <begin position="64"/>
        <end position="91"/>
    </location>
</feature>
<feature type="domain" description="T-SNARE coiled-coil homology" evidence="2">
    <location>
        <begin position="40"/>
        <end position="102"/>
    </location>
</feature>
<dbReference type="FunFam" id="1.20.5.110:FF:000157">
    <property type="entry name" value="t-SNARE protein aex-4"/>
    <property type="match status" value="1"/>
</dbReference>
<dbReference type="KEGG" id="crq:GCK72_024155"/>
<dbReference type="SMART" id="SM00397">
    <property type="entry name" value="t_SNARE"/>
    <property type="match status" value="1"/>
</dbReference>
<dbReference type="GO" id="GO:0031201">
    <property type="term" value="C:SNARE complex"/>
    <property type="evidence" value="ECO:0007669"/>
    <property type="project" value="TreeGrafter"/>
</dbReference>
<comment type="caution">
    <text evidence="3">The sequence shown here is derived from an EMBL/GenBank/DDBJ whole genome shotgun (WGS) entry which is preliminary data.</text>
</comment>
<dbReference type="GO" id="GO:0031629">
    <property type="term" value="P:synaptic vesicle fusion to presynaptic active zone membrane"/>
    <property type="evidence" value="ECO:0007669"/>
    <property type="project" value="TreeGrafter"/>
</dbReference>
<dbReference type="FunFam" id="1.20.5.110:FF:000183">
    <property type="entry name" value="t-SNARE protein aex-4"/>
    <property type="match status" value="1"/>
</dbReference>
<keyword evidence="1" id="KW-0175">Coiled coil</keyword>
<sequence length="237" mass="27344">MARKTIESASRVPAPVVLPTEETVQKRIKLKMVDLDAEIAKLNVQSLESSIQMIKDLDQMNVDAVQTTAALEDQDEQLDRIEANLSKVIDDLNVVSHNITAMEHYCGCGIFRILCAPFKYFRKRERDIIKEEVLEKMTSPNLRRKEERDTVMFRSSNKRRESTGDFMKRLTCDTIEDELERNLMQIDQGIESVKNLAVDMHVQLKIQEPKLNRIEELTETNDCVVEGVNDKVKKLLH</sequence>
<dbReference type="GO" id="GO:0019905">
    <property type="term" value="F:syntaxin binding"/>
    <property type="evidence" value="ECO:0007669"/>
    <property type="project" value="TreeGrafter"/>
</dbReference>